<evidence type="ECO:0000313" key="3">
    <source>
        <dbReference type="Proteomes" id="UP000053660"/>
    </source>
</evidence>
<feature type="transmembrane region" description="Helical" evidence="1">
    <location>
        <begin position="148"/>
        <end position="165"/>
    </location>
</feature>
<organism evidence="2 3">
    <name type="scientific">Oesophagostomum dentatum</name>
    <name type="common">Nodular worm</name>
    <dbReference type="NCBI Taxonomy" id="61180"/>
    <lineage>
        <taxon>Eukaryota</taxon>
        <taxon>Metazoa</taxon>
        <taxon>Ecdysozoa</taxon>
        <taxon>Nematoda</taxon>
        <taxon>Chromadorea</taxon>
        <taxon>Rhabditida</taxon>
        <taxon>Rhabditina</taxon>
        <taxon>Rhabditomorpha</taxon>
        <taxon>Strongyloidea</taxon>
        <taxon>Strongylidae</taxon>
        <taxon>Oesophagostomum</taxon>
    </lineage>
</organism>
<evidence type="ECO:0000256" key="1">
    <source>
        <dbReference type="SAM" id="Phobius"/>
    </source>
</evidence>
<keyword evidence="3" id="KW-1185">Reference proteome</keyword>
<evidence type="ECO:0000313" key="2">
    <source>
        <dbReference type="EMBL" id="KHJ82230.1"/>
    </source>
</evidence>
<reference evidence="2 3" key="1">
    <citation type="submission" date="2014-03" db="EMBL/GenBank/DDBJ databases">
        <title>Draft genome of the hookworm Oesophagostomum dentatum.</title>
        <authorList>
            <person name="Mitreva M."/>
        </authorList>
    </citation>
    <scope>NUCLEOTIDE SEQUENCE [LARGE SCALE GENOMIC DNA]</scope>
    <source>
        <strain evidence="2 3">OD-Hann</strain>
    </source>
</reference>
<name>A0A0B1SGC3_OESDE</name>
<gene>
    <name evidence="2" type="ORF">OESDEN_18078</name>
</gene>
<sequence>SQALINCEIYFSNLQRSSIEANLSSFNTVTKEELGIYSDRIISEFQRRTLAKFLAKPANTSSTFKSFRRSNLNQQKVDRPWIDLFGRNYVETLHCICNEQSALHQLKNFIQEDIMKDEEEPEASVEIEFSLEELEFFNLNEHRVIKEMVLFEIRFIIAYYLYLYLQNVNAIIWIFLSFRAFILSLSTFFFPCCNVSQTTYVVSHFIFRGRLCNSFFTN</sequence>
<keyword evidence="1" id="KW-0812">Transmembrane</keyword>
<dbReference type="AlphaFoldDB" id="A0A0B1SGC3"/>
<protein>
    <submittedName>
        <fullName evidence="2">Uncharacterized protein</fullName>
    </submittedName>
</protein>
<feature type="non-terminal residue" evidence="2">
    <location>
        <position position="1"/>
    </location>
</feature>
<dbReference type="OrthoDB" id="429597at2759"/>
<keyword evidence="1" id="KW-1133">Transmembrane helix</keyword>
<proteinExistence type="predicted"/>
<accession>A0A0B1SGC3</accession>
<dbReference type="EMBL" id="KN581171">
    <property type="protein sequence ID" value="KHJ82230.1"/>
    <property type="molecule type" value="Genomic_DNA"/>
</dbReference>
<keyword evidence="1" id="KW-0472">Membrane</keyword>
<dbReference type="Proteomes" id="UP000053660">
    <property type="component" value="Unassembled WGS sequence"/>
</dbReference>